<dbReference type="NCBIfam" id="TIGR00305">
    <property type="entry name" value="putative toxin-antitoxin system toxin component, PIN family"/>
    <property type="match status" value="1"/>
</dbReference>
<dbReference type="InterPro" id="IPR002850">
    <property type="entry name" value="PIN_toxin-like"/>
</dbReference>
<evidence type="ECO:0000313" key="2">
    <source>
        <dbReference type="EMBL" id="VFJ64613.1"/>
    </source>
</evidence>
<dbReference type="PANTHER" id="PTHR34610:SF4">
    <property type="entry name" value="SLL8027 PROTEIN"/>
    <property type="match status" value="1"/>
</dbReference>
<accession>A0A450TCP7</accession>
<feature type="domain" description="PIN" evidence="1">
    <location>
        <begin position="2"/>
        <end position="107"/>
    </location>
</feature>
<dbReference type="Pfam" id="PF13470">
    <property type="entry name" value="PIN_3"/>
    <property type="match status" value="1"/>
</dbReference>
<dbReference type="AlphaFoldDB" id="A0A450TCP7"/>
<dbReference type="InterPro" id="IPR002716">
    <property type="entry name" value="PIN_dom"/>
</dbReference>
<organism evidence="2">
    <name type="scientific">Candidatus Kentrum sp. DK</name>
    <dbReference type="NCBI Taxonomy" id="2126562"/>
    <lineage>
        <taxon>Bacteria</taxon>
        <taxon>Pseudomonadati</taxon>
        <taxon>Pseudomonadota</taxon>
        <taxon>Gammaproteobacteria</taxon>
        <taxon>Candidatus Kentrum</taxon>
    </lineage>
</organism>
<gene>
    <name evidence="2" type="ORF">BECKDK2373B_GA0170837_11387</name>
</gene>
<protein>
    <submittedName>
        <fullName evidence="2">Putative toxin-antitoxin system toxin component, PIN family</fullName>
    </submittedName>
</protein>
<evidence type="ECO:0000259" key="1">
    <source>
        <dbReference type="Pfam" id="PF13470"/>
    </source>
</evidence>
<name>A0A450TCP7_9GAMM</name>
<dbReference type="CDD" id="cd09854">
    <property type="entry name" value="PIN_VapC-like"/>
    <property type="match status" value="1"/>
</dbReference>
<proteinExistence type="predicted"/>
<sequence length="138" mass="15103">MRVFFDTNVLAAAFATRGLCSELFHEVLGRHELVSSLAILTELERVLLDKFKVPADQVDGIMAFVRSGSHLSEPDGKASYPINDTDDAPHLSAAENAQCEFFVTGDKELWALDPIGAMRIVSPGDFRSAAEPQPQKDL</sequence>
<dbReference type="EMBL" id="CAADEX010000138">
    <property type="protein sequence ID" value="VFJ64613.1"/>
    <property type="molecule type" value="Genomic_DNA"/>
</dbReference>
<reference evidence="2" key="1">
    <citation type="submission" date="2019-02" db="EMBL/GenBank/DDBJ databases">
        <authorList>
            <person name="Gruber-Vodicka R. H."/>
            <person name="Seah K. B. B."/>
        </authorList>
    </citation>
    <scope>NUCLEOTIDE SEQUENCE</scope>
    <source>
        <strain evidence="2">BECK_DK47</strain>
    </source>
</reference>
<dbReference type="SUPFAM" id="SSF88723">
    <property type="entry name" value="PIN domain-like"/>
    <property type="match status" value="1"/>
</dbReference>
<dbReference type="PANTHER" id="PTHR34610">
    <property type="entry name" value="SSL7007 PROTEIN"/>
    <property type="match status" value="1"/>
</dbReference>
<dbReference type="InterPro" id="IPR029060">
    <property type="entry name" value="PIN-like_dom_sf"/>
</dbReference>